<evidence type="ECO:0000313" key="3">
    <source>
        <dbReference type="Proteomes" id="UP000326759"/>
    </source>
</evidence>
<keyword evidence="3" id="KW-1185">Reference proteome</keyword>
<proteinExistence type="predicted"/>
<gene>
    <name evidence="2" type="ORF">Anas_08187</name>
</gene>
<feature type="compositionally biased region" description="Polar residues" evidence="1">
    <location>
        <begin position="418"/>
        <end position="434"/>
    </location>
</feature>
<feature type="compositionally biased region" description="Basic and acidic residues" evidence="1">
    <location>
        <begin position="166"/>
        <end position="179"/>
    </location>
</feature>
<feature type="compositionally biased region" description="Polar residues" evidence="1">
    <location>
        <begin position="564"/>
        <end position="581"/>
    </location>
</feature>
<name>A0A5N5SJA6_9CRUS</name>
<protein>
    <submittedName>
        <fullName evidence="2">Uncharacterized protein</fullName>
    </submittedName>
</protein>
<feature type="compositionally biased region" description="Acidic residues" evidence="1">
    <location>
        <begin position="465"/>
        <end position="479"/>
    </location>
</feature>
<organism evidence="2 3">
    <name type="scientific">Armadillidium nasatum</name>
    <dbReference type="NCBI Taxonomy" id="96803"/>
    <lineage>
        <taxon>Eukaryota</taxon>
        <taxon>Metazoa</taxon>
        <taxon>Ecdysozoa</taxon>
        <taxon>Arthropoda</taxon>
        <taxon>Crustacea</taxon>
        <taxon>Multicrustacea</taxon>
        <taxon>Malacostraca</taxon>
        <taxon>Eumalacostraca</taxon>
        <taxon>Peracarida</taxon>
        <taxon>Isopoda</taxon>
        <taxon>Oniscidea</taxon>
        <taxon>Crinocheta</taxon>
        <taxon>Armadillidiidae</taxon>
        <taxon>Armadillidium</taxon>
    </lineage>
</organism>
<feature type="region of interest" description="Disordered" evidence="1">
    <location>
        <begin position="731"/>
        <end position="760"/>
    </location>
</feature>
<reference evidence="2 3" key="1">
    <citation type="journal article" date="2019" name="PLoS Biol.">
        <title>Sex chromosomes control vertical transmission of feminizing Wolbachia symbionts in an isopod.</title>
        <authorList>
            <person name="Becking T."/>
            <person name="Chebbi M.A."/>
            <person name="Giraud I."/>
            <person name="Moumen B."/>
            <person name="Laverre T."/>
            <person name="Caubet Y."/>
            <person name="Peccoud J."/>
            <person name="Gilbert C."/>
            <person name="Cordaux R."/>
        </authorList>
    </citation>
    <scope>NUCLEOTIDE SEQUENCE [LARGE SCALE GENOMIC DNA]</scope>
    <source>
        <strain evidence="2">ANa2</strain>
        <tissue evidence="2">Whole body excluding digestive tract and cuticle</tissue>
    </source>
</reference>
<feature type="region of interest" description="Disordered" evidence="1">
    <location>
        <begin position="418"/>
        <end position="506"/>
    </location>
</feature>
<dbReference type="EMBL" id="SEYY01025055">
    <property type="protein sequence ID" value="KAB7493699.1"/>
    <property type="molecule type" value="Genomic_DNA"/>
</dbReference>
<feature type="region of interest" description="Disordered" evidence="1">
    <location>
        <begin position="162"/>
        <end position="182"/>
    </location>
</feature>
<comment type="caution">
    <text evidence="2">The sequence shown here is derived from an EMBL/GenBank/DDBJ whole genome shotgun (WGS) entry which is preliminary data.</text>
</comment>
<evidence type="ECO:0000256" key="1">
    <source>
        <dbReference type="SAM" id="MobiDB-lite"/>
    </source>
</evidence>
<dbReference type="OrthoDB" id="10064600at2759"/>
<evidence type="ECO:0000313" key="2">
    <source>
        <dbReference type="EMBL" id="KAB7493699.1"/>
    </source>
</evidence>
<feature type="region of interest" description="Disordered" evidence="1">
    <location>
        <begin position="64"/>
        <end position="95"/>
    </location>
</feature>
<feature type="compositionally biased region" description="Basic and acidic residues" evidence="1">
    <location>
        <begin position="435"/>
        <end position="448"/>
    </location>
</feature>
<dbReference type="Proteomes" id="UP000326759">
    <property type="component" value="Unassembled WGS sequence"/>
</dbReference>
<accession>A0A5N5SJA6</accession>
<dbReference type="AlphaFoldDB" id="A0A5N5SJA6"/>
<feature type="region of interest" description="Disordered" evidence="1">
    <location>
        <begin position="563"/>
        <end position="589"/>
    </location>
</feature>
<sequence>MNFCSDKNDLKDKIENWAKPGISFLNERKENDPAVKNSQDITFQDRNSTLHSFTKRKFLGGQWSQEENTDDCSSESTSKSNGLVPFNHEESTTSTNGINCSSKQCYSHNNNLVLDKSNLRCSDEKPCCFYMKFPLKVNNNVYPEKNLNMKDGMEDYFQQFSVSDESNSKEPPPSEKVDLSHNSVRMDSFDTENFHQDERVSYPDQINPLNGEEEDEDEGCIYTYKGDNYEANLSHLLQTCFSCGLPTVERTSVNQNGAISIQRILNGSPRPNPNPESNLYSPEMDFLEMDFDPGSNGDGGDSDCEDNNIVFSVDSKLEENSLEEFSKLSSVETKKANNIPSELRSLLCQRCELCAFNEQKVNNTTSNLSMKPNSVCNISSFTNSSLDSESTSAKHFDNPCYNEENLNVKIDSDISTNRNIPETTSNMSHLSTNRDCPEKEELPNKDIQENNLNFSEKVTCREEFSDGDDADDEGGDDSNSDPPPLETSSFFIPSVNGTSNHCNSSSSNNQKILHFNSSTKGVKELTFSSQNNCGKSPLKLHEHNFYSVNSVSSCLTNSDKENSFSKSNGDTSSETNNNLGSISAPEISPSKEYSPLEKFTRSVSFHNQLSSPKYENVCFSHTYKDNFLPSVNKFHSSKYNSYDYCSCKVGSCSCKTHSQNTETTNMEACVDRLTHREKSMFNITSSSATTSQDYSLISNYSFNDTTTLTSSEENSTAKSILCSYPHKNVPSKLTKNPHKDPNTVSEDDFEKEESPECRKPHQQIEKVMIWTERQATFRQVSQVGTSACGPTAVINVLSALDHSRSVKTVTSAIKTRLRAENSPLVQYLLSRSNAGTTHDDLIRGIEVISEGAVKGKFFHMFPKRAFQLTRWLTSWINKGGVPLATLNLQVGVPPGQTVPDAWHHQMVFGVGPQGIYLTNPLECVSDSLLSDQLCSDSVLLVRRSDIVSRWDQNDKLIQLSLQPDPRWNEINVLDDFPLQGMTFSLKYLFSDFVCP</sequence>
<feature type="compositionally biased region" description="Low complexity" evidence="1">
    <location>
        <begin position="496"/>
        <end position="506"/>
    </location>
</feature>